<accession>A0ABR4JVS9</accession>
<proteinExistence type="predicted"/>
<dbReference type="EMBL" id="JBFXLU010000084">
    <property type="protein sequence ID" value="KAL2844099.1"/>
    <property type="molecule type" value="Genomic_DNA"/>
</dbReference>
<organism evidence="1 2">
    <name type="scientific">Aspergillus pseudoustus</name>
    <dbReference type="NCBI Taxonomy" id="1810923"/>
    <lineage>
        <taxon>Eukaryota</taxon>
        <taxon>Fungi</taxon>
        <taxon>Dikarya</taxon>
        <taxon>Ascomycota</taxon>
        <taxon>Pezizomycotina</taxon>
        <taxon>Eurotiomycetes</taxon>
        <taxon>Eurotiomycetidae</taxon>
        <taxon>Eurotiales</taxon>
        <taxon>Aspergillaceae</taxon>
        <taxon>Aspergillus</taxon>
        <taxon>Aspergillus subgen. Nidulantes</taxon>
    </lineage>
</organism>
<keyword evidence="2" id="KW-1185">Reference proteome</keyword>
<dbReference type="Proteomes" id="UP001610446">
    <property type="component" value="Unassembled WGS sequence"/>
</dbReference>
<evidence type="ECO:0000313" key="2">
    <source>
        <dbReference type="Proteomes" id="UP001610446"/>
    </source>
</evidence>
<reference evidence="1 2" key="1">
    <citation type="submission" date="2024-07" db="EMBL/GenBank/DDBJ databases">
        <title>Section-level genome sequencing and comparative genomics of Aspergillus sections Usti and Cavernicolus.</title>
        <authorList>
            <consortium name="Lawrence Berkeley National Laboratory"/>
            <person name="Nybo J.L."/>
            <person name="Vesth T.C."/>
            <person name="Theobald S."/>
            <person name="Frisvad J.C."/>
            <person name="Larsen T.O."/>
            <person name="Kjaerboelling I."/>
            <person name="Rothschild-Mancinelli K."/>
            <person name="Lyhne E.K."/>
            <person name="Kogle M.E."/>
            <person name="Barry K."/>
            <person name="Clum A."/>
            <person name="Na H."/>
            <person name="Ledsgaard L."/>
            <person name="Lin J."/>
            <person name="Lipzen A."/>
            <person name="Kuo A."/>
            <person name="Riley R."/>
            <person name="Mondo S."/>
            <person name="Labutti K."/>
            <person name="Haridas S."/>
            <person name="Pangalinan J."/>
            <person name="Salamov A.A."/>
            <person name="Simmons B.A."/>
            <person name="Magnuson J.K."/>
            <person name="Chen J."/>
            <person name="Drula E."/>
            <person name="Henrissat B."/>
            <person name="Wiebenga A."/>
            <person name="Lubbers R.J."/>
            <person name="Gomes A.C."/>
            <person name="Makela M.R."/>
            <person name="Stajich J."/>
            <person name="Grigoriev I.V."/>
            <person name="Mortensen U.H."/>
            <person name="De Vries R.P."/>
            <person name="Baker S.E."/>
            <person name="Andersen M.R."/>
        </authorList>
    </citation>
    <scope>NUCLEOTIDE SEQUENCE [LARGE SCALE GENOMIC DNA]</scope>
    <source>
        <strain evidence="1 2">CBS 123904</strain>
    </source>
</reference>
<evidence type="ECO:0000313" key="1">
    <source>
        <dbReference type="EMBL" id="KAL2844099.1"/>
    </source>
</evidence>
<evidence type="ECO:0008006" key="3">
    <source>
        <dbReference type="Google" id="ProtNLM"/>
    </source>
</evidence>
<dbReference type="Gene3D" id="3.30.70.100">
    <property type="match status" value="1"/>
</dbReference>
<protein>
    <recommendedName>
        <fullName evidence="3">EthD domain-containing protein</fullName>
    </recommendedName>
</protein>
<dbReference type="SUPFAM" id="SSF54909">
    <property type="entry name" value="Dimeric alpha+beta barrel"/>
    <property type="match status" value="1"/>
</dbReference>
<name>A0ABR4JVS9_9EURO</name>
<dbReference type="InterPro" id="IPR011008">
    <property type="entry name" value="Dimeric_a/b-barrel"/>
</dbReference>
<comment type="caution">
    <text evidence="1">The sequence shown here is derived from an EMBL/GenBank/DDBJ whole genome shotgun (WGS) entry which is preliminary data.</text>
</comment>
<sequence length="227" mass="26009">MTARFLLFALSRPHAVSNATWKKFYTHEHINDLVSNRVVRNGAFYEQFPNPLGRIPPDNKTFLAMYETDFARCLHTDNFTKGEVKTTSGLFPNNGGPEDVADLDVRNYELVEIFNPNGVELNTPPAPYLYEAEVEPADIEEFHRFYREDHAAMMAKHRGYRRTLHYRLTATEGKPQEAPNSILVIHEFTSFADVGSATTWATMETPFARKVLPRVKSMKTRTLKLVL</sequence>
<gene>
    <name evidence="1" type="ORF">BJY01DRAFT_248343</name>
</gene>